<dbReference type="GO" id="GO:0045004">
    <property type="term" value="P:DNA replication proofreading"/>
    <property type="evidence" value="ECO:0007669"/>
    <property type="project" value="TreeGrafter"/>
</dbReference>
<keyword evidence="3" id="KW-0808">Transferase</keyword>
<evidence type="ECO:0000256" key="5">
    <source>
        <dbReference type="ARBA" id="ARBA00022932"/>
    </source>
</evidence>
<dbReference type="Gene3D" id="3.30.420.10">
    <property type="entry name" value="Ribonuclease H-like superfamily/Ribonuclease H"/>
    <property type="match status" value="2"/>
</dbReference>
<dbReference type="EC" id="2.7.7.7" evidence="2"/>
<evidence type="ECO:0000259" key="10">
    <source>
        <dbReference type="Pfam" id="PF03104"/>
    </source>
</evidence>
<dbReference type="GO" id="GO:0003887">
    <property type="term" value="F:DNA-directed DNA polymerase activity"/>
    <property type="evidence" value="ECO:0007669"/>
    <property type="project" value="UniProtKB-KW"/>
</dbReference>
<feature type="domain" description="DNA-directed DNA polymerase family B multifunctional" evidence="9">
    <location>
        <begin position="793"/>
        <end position="1289"/>
    </location>
</feature>
<accession>A0A6C0I2K1</accession>
<name>A0A6C0I2K1_9ZZZZ</name>
<dbReference type="SMART" id="SM00486">
    <property type="entry name" value="POLBc"/>
    <property type="match status" value="1"/>
</dbReference>
<dbReference type="Gene3D" id="3.90.1600.10">
    <property type="entry name" value="Palm domain of DNA polymerase"/>
    <property type="match status" value="1"/>
</dbReference>
<dbReference type="InterPro" id="IPR036397">
    <property type="entry name" value="RNaseH_sf"/>
</dbReference>
<evidence type="ECO:0000256" key="1">
    <source>
        <dbReference type="ARBA" id="ARBA00005755"/>
    </source>
</evidence>
<reference evidence="11" key="1">
    <citation type="journal article" date="2020" name="Nature">
        <title>Giant virus diversity and host interactions through global metagenomics.</title>
        <authorList>
            <person name="Schulz F."/>
            <person name="Roux S."/>
            <person name="Paez-Espino D."/>
            <person name="Jungbluth S."/>
            <person name="Walsh D.A."/>
            <person name="Denef V.J."/>
            <person name="McMahon K.D."/>
            <person name="Konstantinidis K.T."/>
            <person name="Eloe-Fadrosh E.A."/>
            <person name="Kyrpides N.C."/>
            <person name="Woyke T."/>
        </authorList>
    </citation>
    <scope>NUCLEOTIDE SEQUENCE</scope>
    <source>
        <strain evidence="11">GVMAG-M-3300023184-18</strain>
    </source>
</reference>
<evidence type="ECO:0000313" key="11">
    <source>
        <dbReference type="EMBL" id="QHT87104.1"/>
    </source>
</evidence>
<feature type="domain" description="DNA-directed DNA polymerase family B exonuclease" evidence="10">
    <location>
        <begin position="480"/>
        <end position="647"/>
    </location>
</feature>
<dbReference type="Pfam" id="PF00136">
    <property type="entry name" value="DNA_pol_B"/>
    <property type="match status" value="1"/>
</dbReference>
<dbReference type="GO" id="GO:0003677">
    <property type="term" value="F:DNA binding"/>
    <property type="evidence" value="ECO:0007669"/>
    <property type="project" value="UniProtKB-KW"/>
</dbReference>
<dbReference type="Gene3D" id="3.30.342.10">
    <property type="entry name" value="DNA Polymerase, chain B, domain 1"/>
    <property type="match status" value="1"/>
</dbReference>
<keyword evidence="5" id="KW-0239">DNA-directed DNA polymerase</keyword>
<dbReference type="GO" id="GO:0008296">
    <property type="term" value="F:3'-5'-DNA exonuclease activity"/>
    <property type="evidence" value="ECO:0007669"/>
    <property type="project" value="TreeGrafter"/>
</dbReference>
<feature type="compositionally biased region" description="Acidic residues" evidence="8">
    <location>
        <begin position="406"/>
        <end position="421"/>
    </location>
</feature>
<evidence type="ECO:0000256" key="3">
    <source>
        <dbReference type="ARBA" id="ARBA00022679"/>
    </source>
</evidence>
<dbReference type="InterPro" id="IPR043502">
    <property type="entry name" value="DNA/RNA_pol_sf"/>
</dbReference>
<sequence>MSTAREAAADDKKRKIVIKRKPGQQQQPSKEPDNNVSIRLLDFNIYDANATESAANDSTSENQQYEQFQHSNYKKNMIIQMFGINEQGETYALFVEDMNPFFYVMVSSDWTERTKKQFVIDIIKKLGFAEGLIIKEKCALVKRKKLYGFDGGKMHNFVVLYFKNLAIMNRVKNLWYVSCPETNLYDLNPEGFNYNGTCLRIYESNIPPLLRFFHINEISPSGWVEFSKENATKISEEEKKTTTCTNEFVVGMQNIHAQPAKETRVPYKICSFDIEASSSHGDFPLAIKTHKKLATNIVDVCRCIQDDGGIINDELLREMIHVAFLNTKSENEYIDGHIQRIYSKRRLSKSQVNSMVEKFITEKIKNLTVESGVNYANTIEAMFESIGKKLALSAAASAKESGNGDGDGDSDDDSDGEDEPSENGVTMNIVEEVKKSNVKTTKMSLAPVDKDMTVLQLLQSCSPTHSREVKITHLNSALSSIFPEVEGDKVTFIGSTFLKSGEERPYLNHCLTIDTCDNLRDVHNSEIQVCEGGERDMLLEWTKLIQREDPDIIIGYNIFGFDYNFMFHRALENDCATEFLKLSRNKGKVCGQVDPKTQKLAIEESTIVIASGQHDLQYIKMPGRLQIDMYNYLRRDYNMSSYKLDYVSGYFIGDAVTKIEHKINEEDGQDVTAVYTGNVMGLDVGSYISFEETSNSTDSYKGGEKFKVIRLDAIKKVFEIAGKEMPNMEKKVRWGLAKDDVTPQDIFRMTNEGPAERAIIAKYCIQDCNLVHHLMRKIDVLTGFIEMANICSVPVSFLVFRGQGIKLTSFIAKKCSEKKTLIPVLDRRFGNESYDGAIVLPPKCDLYLDNPVACVDYSSLYPSSMISENLSHDSKVWTKEYNLDGILVCSTGETDGDGVFIYDNLPGYEYVDVEYDTYVWKHNARGKAIKTVNGKKVCRFAQPKMDDVSGIIGEKAIMPSILEELLEARSATRKLIPKQTDDFMKNILDKRQLGYKVTANSLYGQCGAKTSSFYEIDVAASTTATGRKLLLYAKRVVEETYGNAECQTKYGVVNTRAETVYGDTDSAFFTFNLADKDGTPIRGKQALEITIELAQQVGELASSFLKAPHSLVYEKSIMPFCLLRKKGYVGIYYETNANKGTRKSMGIVLKRRDNAPIVKDVYGGIIDILMKEQDTGRAISFLKDYLQNLVNEKIPLEKLIITKSLNSNYKNPQQIAHKVLADRMGQRDSGNKPSVGDRIPFIYIHNPDKKALQGERIEHPAYIRENNIRPNYTFYITNQIMKPVQQLFALVLENIPGFKRRQEAFKDRIELETNKIGAENKEALQKKITDLRQKEVKALLFDEFLIQANNAINKNQSIKKFFK</sequence>
<evidence type="ECO:0000256" key="7">
    <source>
        <dbReference type="ARBA" id="ARBA00049244"/>
    </source>
</evidence>
<comment type="similarity">
    <text evidence="1">Belongs to the DNA polymerase type-B family.</text>
</comment>
<protein>
    <recommendedName>
        <fullName evidence="2">DNA-directed DNA polymerase</fullName>
        <ecNumber evidence="2">2.7.7.7</ecNumber>
    </recommendedName>
</protein>
<dbReference type="GO" id="GO:0006287">
    <property type="term" value="P:base-excision repair, gap-filling"/>
    <property type="evidence" value="ECO:0007669"/>
    <property type="project" value="TreeGrafter"/>
</dbReference>
<keyword evidence="4" id="KW-0548">Nucleotidyltransferase</keyword>
<dbReference type="PANTHER" id="PTHR10322:SF23">
    <property type="entry name" value="DNA POLYMERASE DELTA CATALYTIC SUBUNIT"/>
    <property type="match status" value="1"/>
</dbReference>
<dbReference type="Pfam" id="PF03104">
    <property type="entry name" value="DNA_pol_B_exo1"/>
    <property type="match status" value="2"/>
</dbReference>
<evidence type="ECO:0000256" key="2">
    <source>
        <dbReference type="ARBA" id="ARBA00012417"/>
    </source>
</evidence>
<dbReference type="GO" id="GO:0006297">
    <property type="term" value="P:nucleotide-excision repair, DNA gap filling"/>
    <property type="evidence" value="ECO:0007669"/>
    <property type="project" value="TreeGrafter"/>
</dbReference>
<evidence type="ECO:0000256" key="6">
    <source>
        <dbReference type="ARBA" id="ARBA00023125"/>
    </source>
</evidence>
<dbReference type="GO" id="GO:0043625">
    <property type="term" value="C:delta DNA polymerase complex"/>
    <property type="evidence" value="ECO:0007669"/>
    <property type="project" value="TreeGrafter"/>
</dbReference>
<dbReference type="SUPFAM" id="SSF53098">
    <property type="entry name" value="Ribonuclease H-like"/>
    <property type="match status" value="1"/>
</dbReference>
<dbReference type="Gene3D" id="1.10.132.60">
    <property type="entry name" value="DNA polymerase family B, C-terminal domain"/>
    <property type="match status" value="1"/>
</dbReference>
<evidence type="ECO:0000256" key="8">
    <source>
        <dbReference type="SAM" id="MobiDB-lite"/>
    </source>
</evidence>
<dbReference type="InterPro" id="IPR006134">
    <property type="entry name" value="DNA-dir_DNA_pol_B_multi_dom"/>
</dbReference>
<feature type="region of interest" description="Disordered" evidence="8">
    <location>
        <begin position="1"/>
        <end position="35"/>
    </location>
</feature>
<feature type="region of interest" description="Disordered" evidence="8">
    <location>
        <begin position="398"/>
        <end position="425"/>
    </location>
</feature>
<evidence type="ECO:0000256" key="4">
    <source>
        <dbReference type="ARBA" id="ARBA00022695"/>
    </source>
</evidence>
<proteinExistence type="inferred from homology"/>
<dbReference type="Gene3D" id="1.10.287.690">
    <property type="entry name" value="Helix hairpin bin"/>
    <property type="match status" value="1"/>
</dbReference>
<feature type="domain" description="DNA-directed DNA polymerase family B exonuclease" evidence="10">
    <location>
        <begin position="200"/>
        <end position="306"/>
    </location>
</feature>
<dbReference type="InterPro" id="IPR023211">
    <property type="entry name" value="DNA_pol_palm_dom_sf"/>
</dbReference>
<dbReference type="InterPro" id="IPR050240">
    <property type="entry name" value="DNA_pol_type-B"/>
</dbReference>
<dbReference type="EMBL" id="MN740082">
    <property type="protein sequence ID" value="QHT87104.1"/>
    <property type="molecule type" value="Genomic_DNA"/>
</dbReference>
<dbReference type="InterPro" id="IPR006172">
    <property type="entry name" value="DNA-dir_DNA_pol_B"/>
</dbReference>
<evidence type="ECO:0000259" key="9">
    <source>
        <dbReference type="Pfam" id="PF00136"/>
    </source>
</evidence>
<dbReference type="GO" id="GO:0000166">
    <property type="term" value="F:nucleotide binding"/>
    <property type="evidence" value="ECO:0007669"/>
    <property type="project" value="InterPro"/>
</dbReference>
<dbReference type="SUPFAM" id="SSF56672">
    <property type="entry name" value="DNA/RNA polymerases"/>
    <property type="match status" value="1"/>
</dbReference>
<organism evidence="11">
    <name type="scientific">viral metagenome</name>
    <dbReference type="NCBI Taxonomy" id="1070528"/>
    <lineage>
        <taxon>unclassified sequences</taxon>
        <taxon>metagenomes</taxon>
        <taxon>organismal metagenomes</taxon>
    </lineage>
</organism>
<comment type="catalytic activity">
    <reaction evidence="7">
        <text>DNA(n) + a 2'-deoxyribonucleoside 5'-triphosphate = DNA(n+1) + diphosphate</text>
        <dbReference type="Rhea" id="RHEA:22508"/>
        <dbReference type="Rhea" id="RHEA-COMP:17339"/>
        <dbReference type="Rhea" id="RHEA-COMP:17340"/>
        <dbReference type="ChEBI" id="CHEBI:33019"/>
        <dbReference type="ChEBI" id="CHEBI:61560"/>
        <dbReference type="ChEBI" id="CHEBI:173112"/>
        <dbReference type="EC" id="2.7.7.7"/>
    </reaction>
</comment>
<dbReference type="InterPro" id="IPR042087">
    <property type="entry name" value="DNA_pol_B_thumb"/>
</dbReference>
<keyword evidence="6" id="KW-0238">DNA-binding</keyword>
<feature type="compositionally biased region" description="Polar residues" evidence="8">
    <location>
        <begin position="23"/>
        <end position="35"/>
    </location>
</feature>
<dbReference type="PRINTS" id="PR00106">
    <property type="entry name" value="DNAPOLB"/>
</dbReference>
<dbReference type="InterPro" id="IPR006133">
    <property type="entry name" value="DNA-dir_DNA_pol_B_exonuc"/>
</dbReference>
<dbReference type="InterPro" id="IPR012337">
    <property type="entry name" value="RNaseH-like_sf"/>
</dbReference>
<dbReference type="PANTHER" id="PTHR10322">
    <property type="entry name" value="DNA POLYMERASE CATALYTIC SUBUNIT"/>
    <property type="match status" value="1"/>
</dbReference>